<feature type="non-terminal residue" evidence="1">
    <location>
        <position position="1"/>
    </location>
</feature>
<proteinExistence type="predicted"/>
<reference evidence="1" key="1">
    <citation type="submission" date="2021-06" db="EMBL/GenBank/DDBJ databases">
        <authorList>
            <person name="Kallberg Y."/>
            <person name="Tangrot J."/>
            <person name="Rosling A."/>
        </authorList>
    </citation>
    <scope>NUCLEOTIDE SEQUENCE</scope>
    <source>
        <strain evidence="1">MA453B</strain>
    </source>
</reference>
<dbReference type="OrthoDB" id="2305053at2759"/>
<name>A0A9N9BAR6_9GLOM</name>
<evidence type="ECO:0000313" key="1">
    <source>
        <dbReference type="EMBL" id="CAG8561596.1"/>
    </source>
</evidence>
<accession>A0A9N9BAR6</accession>
<gene>
    <name evidence="1" type="ORF">DERYTH_LOCUS5764</name>
</gene>
<comment type="caution">
    <text evidence="1">The sequence shown here is derived from an EMBL/GenBank/DDBJ whole genome shotgun (WGS) entry which is preliminary data.</text>
</comment>
<dbReference type="AlphaFoldDB" id="A0A9N9BAR6"/>
<dbReference type="Proteomes" id="UP000789405">
    <property type="component" value="Unassembled WGS sequence"/>
</dbReference>
<evidence type="ECO:0000313" key="2">
    <source>
        <dbReference type="Proteomes" id="UP000789405"/>
    </source>
</evidence>
<dbReference type="EMBL" id="CAJVPY010002473">
    <property type="protein sequence ID" value="CAG8561596.1"/>
    <property type="molecule type" value="Genomic_DNA"/>
</dbReference>
<keyword evidence="2" id="KW-1185">Reference proteome</keyword>
<protein>
    <submittedName>
        <fullName evidence="1">20230_t:CDS:1</fullName>
    </submittedName>
</protein>
<sequence>MGGYYPLLIIEWNEAELAQQNVQKNTVLTYIRTFPGCNDFPGGGQPQSSSLFYIVGTRGVLGVPAQQTMFNIIHGLQRIYALRDVPSLGR</sequence>
<organism evidence="1 2">
    <name type="scientific">Dentiscutata erythropus</name>
    <dbReference type="NCBI Taxonomy" id="1348616"/>
    <lineage>
        <taxon>Eukaryota</taxon>
        <taxon>Fungi</taxon>
        <taxon>Fungi incertae sedis</taxon>
        <taxon>Mucoromycota</taxon>
        <taxon>Glomeromycotina</taxon>
        <taxon>Glomeromycetes</taxon>
        <taxon>Diversisporales</taxon>
        <taxon>Gigasporaceae</taxon>
        <taxon>Dentiscutata</taxon>
    </lineage>
</organism>